<keyword evidence="2" id="KW-1185">Reference proteome</keyword>
<dbReference type="EMBL" id="ML208304">
    <property type="protein sequence ID" value="TFK71019.1"/>
    <property type="molecule type" value="Genomic_DNA"/>
</dbReference>
<sequence>MNSVSNIIPDVNLLKDNLNITQFKPPSELVCSLPTNIVQKWAINTFFPDANGRPAPVEYTLNYKTPHRLTLVDIDRRDMMMAVHVDGVLQGQTTDFIFDKNMDCGEDLGACLSLKYSGGVVIVPPGNHTVKIAWVGKEYIPGTYDMDWGTEYSRRFKYRIEGCS</sequence>
<proteinExistence type="predicted"/>
<protein>
    <submittedName>
        <fullName evidence="1">Uncharacterized protein</fullName>
    </submittedName>
</protein>
<evidence type="ECO:0000313" key="1">
    <source>
        <dbReference type="EMBL" id="TFK71019.1"/>
    </source>
</evidence>
<name>A0ACD3AZ99_9AGAR</name>
<gene>
    <name evidence="1" type="ORF">BDN72DRAFT_492377</name>
</gene>
<dbReference type="Proteomes" id="UP000308600">
    <property type="component" value="Unassembled WGS sequence"/>
</dbReference>
<organism evidence="1 2">
    <name type="scientific">Pluteus cervinus</name>
    <dbReference type="NCBI Taxonomy" id="181527"/>
    <lineage>
        <taxon>Eukaryota</taxon>
        <taxon>Fungi</taxon>
        <taxon>Dikarya</taxon>
        <taxon>Basidiomycota</taxon>
        <taxon>Agaricomycotina</taxon>
        <taxon>Agaricomycetes</taxon>
        <taxon>Agaricomycetidae</taxon>
        <taxon>Agaricales</taxon>
        <taxon>Pluteineae</taxon>
        <taxon>Pluteaceae</taxon>
        <taxon>Pluteus</taxon>
    </lineage>
</organism>
<reference evidence="1 2" key="1">
    <citation type="journal article" date="2019" name="Nat. Ecol. Evol.">
        <title>Megaphylogeny resolves global patterns of mushroom evolution.</title>
        <authorList>
            <person name="Varga T."/>
            <person name="Krizsan K."/>
            <person name="Foldi C."/>
            <person name="Dima B."/>
            <person name="Sanchez-Garcia M."/>
            <person name="Sanchez-Ramirez S."/>
            <person name="Szollosi G.J."/>
            <person name="Szarkandi J.G."/>
            <person name="Papp V."/>
            <person name="Albert L."/>
            <person name="Andreopoulos W."/>
            <person name="Angelini C."/>
            <person name="Antonin V."/>
            <person name="Barry K.W."/>
            <person name="Bougher N.L."/>
            <person name="Buchanan P."/>
            <person name="Buyck B."/>
            <person name="Bense V."/>
            <person name="Catcheside P."/>
            <person name="Chovatia M."/>
            <person name="Cooper J."/>
            <person name="Damon W."/>
            <person name="Desjardin D."/>
            <person name="Finy P."/>
            <person name="Geml J."/>
            <person name="Haridas S."/>
            <person name="Hughes K."/>
            <person name="Justo A."/>
            <person name="Karasinski D."/>
            <person name="Kautmanova I."/>
            <person name="Kiss B."/>
            <person name="Kocsube S."/>
            <person name="Kotiranta H."/>
            <person name="LaButti K.M."/>
            <person name="Lechner B.E."/>
            <person name="Liimatainen K."/>
            <person name="Lipzen A."/>
            <person name="Lukacs Z."/>
            <person name="Mihaltcheva S."/>
            <person name="Morgado L.N."/>
            <person name="Niskanen T."/>
            <person name="Noordeloos M.E."/>
            <person name="Ohm R.A."/>
            <person name="Ortiz-Santana B."/>
            <person name="Ovrebo C."/>
            <person name="Racz N."/>
            <person name="Riley R."/>
            <person name="Savchenko A."/>
            <person name="Shiryaev A."/>
            <person name="Soop K."/>
            <person name="Spirin V."/>
            <person name="Szebenyi C."/>
            <person name="Tomsovsky M."/>
            <person name="Tulloss R.E."/>
            <person name="Uehling J."/>
            <person name="Grigoriev I.V."/>
            <person name="Vagvolgyi C."/>
            <person name="Papp T."/>
            <person name="Martin F.M."/>
            <person name="Miettinen O."/>
            <person name="Hibbett D.S."/>
            <person name="Nagy L.G."/>
        </authorList>
    </citation>
    <scope>NUCLEOTIDE SEQUENCE [LARGE SCALE GENOMIC DNA]</scope>
    <source>
        <strain evidence="1 2">NL-1719</strain>
    </source>
</reference>
<accession>A0ACD3AZ99</accession>
<evidence type="ECO:0000313" key="2">
    <source>
        <dbReference type="Proteomes" id="UP000308600"/>
    </source>
</evidence>